<keyword evidence="7" id="KW-1185">Reference proteome</keyword>
<feature type="transmembrane region" description="Helical" evidence="5">
    <location>
        <begin position="119"/>
        <end position="141"/>
    </location>
</feature>
<evidence type="ECO:0000313" key="6">
    <source>
        <dbReference type="EMBL" id="GAB0136332.1"/>
    </source>
</evidence>
<feature type="transmembrane region" description="Helical" evidence="5">
    <location>
        <begin position="148"/>
        <end position="165"/>
    </location>
</feature>
<dbReference type="InterPro" id="IPR012404">
    <property type="entry name" value="UCP036436"/>
</dbReference>
<organism evidence="6 7">
    <name type="scientific">Epichloe bromicola</name>
    <dbReference type="NCBI Taxonomy" id="79588"/>
    <lineage>
        <taxon>Eukaryota</taxon>
        <taxon>Fungi</taxon>
        <taxon>Dikarya</taxon>
        <taxon>Ascomycota</taxon>
        <taxon>Pezizomycotina</taxon>
        <taxon>Sordariomycetes</taxon>
        <taxon>Hypocreomycetidae</taxon>
        <taxon>Hypocreales</taxon>
        <taxon>Clavicipitaceae</taxon>
        <taxon>Epichloe</taxon>
    </lineage>
</organism>
<feature type="transmembrane region" description="Helical" evidence="5">
    <location>
        <begin position="262"/>
        <end position="280"/>
    </location>
</feature>
<feature type="transmembrane region" description="Helical" evidence="5">
    <location>
        <begin position="222"/>
        <end position="242"/>
    </location>
</feature>
<keyword evidence="4 5" id="KW-0472">Membrane</keyword>
<dbReference type="Pfam" id="PF04142">
    <property type="entry name" value="Nuc_sug_transp"/>
    <property type="match status" value="1"/>
</dbReference>
<dbReference type="PANTHER" id="PTHR13146">
    <property type="match status" value="1"/>
</dbReference>
<evidence type="ECO:0000256" key="1">
    <source>
        <dbReference type="ARBA" id="ARBA00004141"/>
    </source>
</evidence>
<dbReference type="SUPFAM" id="SSF103481">
    <property type="entry name" value="Multidrug resistance efflux transporter EmrE"/>
    <property type="match status" value="1"/>
</dbReference>
<sequence>MASQAAIPFLVAMMLLTGVCNTLLTKYQDNQCVRNCDLKRPIHFEQPVLQTAQMFVGEMGCWLVVALMAVYRRVTSRHSPQERGYHAVGAIDPIDDQDSNLPKPGEDGRSVLRGFRVTLLALPAICDICGTTLMNAGLLLVAASIYQMTRGALVLFVGLFSVVFLRRRLFLFQWLSLVGVVLGVAVVGLAGAIWPDEKKASRNGDVAANMSTEAGLSDATRAIIGVLLIAGAQIFTATQFVLEEWMLENSSIEPIKVVGWEGLFGFVVTVLVMIVMHLLVGRTDAGKYGPFDLVEGFRQMSQRKIWVSSLLIMISIGGFNFFGLSVTRSVSATSRSTIDTCRTLFIWIVSLALGWETFKFVQIVGFAMLVYSTFVFNGIVQPPLKRLRVNEEVEELLPEEPIEHL</sequence>
<gene>
    <name evidence="6" type="primary">g4636</name>
    <name evidence="6" type="ORF">EsDP_00004636</name>
</gene>
<name>A0ABQ0CSB1_9HYPO</name>
<comment type="subcellular location">
    <subcellularLocation>
        <location evidence="1">Membrane</location>
        <topology evidence="1">Multi-pass membrane protein</topology>
    </subcellularLocation>
</comment>
<comment type="caution">
    <text evidence="6">The sequence shown here is derived from an EMBL/GenBank/DDBJ whole genome shotgun (WGS) entry which is preliminary data.</text>
</comment>
<proteinExistence type="predicted"/>
<dbReference type="InterPro" id="IPR037185">
    <property type="entry name" value="EmrE-like"/>
</dbReference>
<feature type="transmembrane region" description="Helical" evidence="5">
    <location>
        <begin position="171"/>
        <end position="194"/>
    </location>
</feature>
<keyword evidence="2 5" id="KW-0812">Transmembrane</keyword>
<protein>
    <recommendedName>
        <fullName evidence="8">Integral membrane protein</fullName>
    </recommendedName>
</protein>
<dbReference type="EMBL" id="BAAFGZ010000185">
    <property type="protein sequence ID" value="GAB0136332.1"/>
    <property type="molecule type" value="Genomic_DNA"/>
</dbReference>
<evidence type="ECO:0000313" key="7">
    <source>
        <dbReference type="Proteomes" id="UP001562357"/>
    </source>
</evidence>
<dbReference type="PIRSF" id="PIRSF036436">
    <property type="entry name" value="UCP036436"/>
    <property type="match status" value="1"/>
</dbReference>
<evidence type="ECO:0000256" key="4">
    <source>
        <dbReference type="ARBA" id="ARBA00023136"/>
    </source>
</evidence>
<evidence type="ECO:0000256" key="2">
    <source>
        <dbReference type="ARBA" id="ARBA00022692"/>
    </source>
</evidence>
<dbReference type="PANTHER" id="PTHR13146:SF0">
    <property type="entry name" value="SOLUTE CARRIER FAMILY 35 MEMBER F6"/>
    <property type="match status" value="1"/>
</dbReference>
<dbReference type="InterPro" id="IPR007271">
    <property type="entry name" value="Nuc_sug_transpt"/>
</dbReference>
<evidence type="ECO:0000256" key="5">
    <source>
        <dbReference type="SAM" id="Phobius"/>
    </source>
</evidence>
<feature type="transmembrane region" description="Helical" evidence="5">
    <location>
        <begin position="6"/>
        <end position="27"/>
    </location>
</feature>
<keyword evidence="3 5" id="KW-1133">Transmembrane helix</keyword>
<evidence type="ECO:0000256" key="3">
    <source>
        <dbReference type="ARBA" id="ARBA00022989"/>
    </source>
</evidence>
<dbReference type="Proteomes" id="UP001562357">
    <property type="component" value="Unassembled WGS sequence"/>
</dbReference>
<evidence type="ECO:0008006" key="8">
    <source>
        <dbReference type="Google" id="ProtNLM"/>
    </source>
</evidence>
<feature type="transmembrane region" description="Helical" evidence="5">
    <location>
        <begin position="305"/>
        <end position="326"/>
    </location>
</feature>
<reference evidence="7" key="1">
    <citation type="submission" date="2024-06" db="EMBL/GenBank/DDBJ databases">
        <title>Draft Genome Sequences of Epichloe bromicola Strains Isolated from Elymus ciliaris.</title>
        <authorList>
            <consortium name="Epichloe bromicola genome sequencing consortium"/>
            <person name="Miura A."/>
            <person name="Imano S."/>
            <person name="Ashida A."/>
            <person name="Sato I."/>
            <person name="Chiba S."/>
            <person name="Tanaka A."/>
            <person name="Camagna M."/>
            <person name="Takemoto D."/>
        </authorList>
    </citation>
    <scope>NUCLEOTIDE SEQUENCE [LARGE SCALE GENOMIC DNA]</scope>
    <source>
        <strain evidence="7">DP</strain>
    </source>
</reference>
<accession>A0ABQ0CSB1</accession>